<organism evidence="14">
    <name type="scientific">Chaetoceros debilis</name>
    <dbReference type="NCBI Taxonomy" id="122233"/>
    <lineage>
        <taxon>Eukaryota</taxon>
        <taxon>Sar</taxon>
        <taxon>Stramenopiles</taxon>
        <taxon>Ochrophyta</taxon>
        <taxon>Bacillariophyta</taxon>
        <taxon>Coscinodiscophyceae</taxon>
        <taxon>Chaetocerotophycidae</taxon>
        <taxon>Chaetocerotales</taxon>
        <taxon>Chaetocerotaceae</taxon>
        <taxon>Chaetoceros</taxon>
    </lineage>
</organism>
<feature type="chain" id="PRO_5030799717" description="Peptidase S49 domain-containing protein" evidence="11">
    <location>
        <begin position="21"/>
        <end position="1134"/>
    </location>
</feature>
<dbReference type="InterPro" id="IPR002142">
    <property type="entry name" value="Peptidase_S49"/>
</dbReference>
<gene>
    <name evidence="14" type="ORF">CDEB00056_LOCUS20077</name>
</gene>
<evidence type="ECO:0000256" key="10">
    <source>
        <dbReference type="SAM" id="MobiDB-lite"/>
    </source>
</evidence>
<dbReference type="InterPro" id="IPR029045">
    <property type="entry name" value="ClpP/crotonase-like_dom_sf"/>
</dbReference>
<dbReference type="Pfam" id="PF08496">
    <property type="entry name" value="Peptidase_S49_N"/>
    <property type="match status" value="1"/>
</dbReference>
<evidence type="ECO:0000256" key="11">
    <source>
        <dbReference type="SAM" id="SignalP"/>
    </source>
</evidence>
<feature type="compositionally biased region" description="Acidic residues" evidence="10">
    <location>
        <begin position="144"/>
        <end position="153"/>
    </location>
</feature>
<feature type="domain" description="Peptidase S49 N-terminal proteobacteria" evidence="13">
    <location>
        <begin position="753"/>
        <end position="893"/>
    </location>
</feature>
<evidence type="ECO:0000256" key="1">
    <source>
        <dbReference type="ARBA" id="ARBA00004236"/>
    </source>
</evidence>
<evidence type="ECO:0000256" key="5">
    <source>
        <dbReference type="ARBA" id="ARBA00022692"/>
    </source>
</evidence>
<feature type="region of interest" description="Disordered" evidence="10">
    <location>
        <begin position="76"/>
        <end position="229"/>
    </location>
</feature>
<keyword evidence="4" id="KW-0645">Protease</keyword>
<keyword evidence="6" id="KW-0378">Hydrolase</keyword>
<accession>A0A7S3VF19</accession>
<name>A0A7S3VF19_9STRA</name>
<keyword evidence="7" id="KW-0720">Serine protease</keyword>
<keyword evidence="8" id="KW-1133">Transmembrane helix</keyword>
<feature type="compositionally biased region" description="Polar residues" evidence="10">
    <location>
        <begin position="623"/>
        <end position="636"/>
    </location>
</feature>
<feature type="compositionally biased region" description="Polar residues" evidence="10">
    <location>
        <begin position="352"/>
        <end position="375"/>
    </location>
</feature>
<dbReference type="Pfam" id="PF01343">
    <property type="entry name" value="Peptidase_S49"/>
    <property type="match status" value="1"/>
</dbReference>
<keyword evidence="9" id="KW-0472">Membrane</keyword>
<dbReference type="CDD" id="cd07023">
    <property type="entry name" value="S49_Sppa_N_C"/>
    <property type="match status" value="1"/>
</dbReference>
<dbReference type="Gene3D" id="3.90.226.10">
    <property type="entry name" value="2-enoyl-CoA Hydratase, Chain A, domain 1"/>
    <property type="match status" value="1"/>
</dbReference>
<feature type="compositionally biased region" description="Polar residues" evidence="10">
    <location>
        <begin position="424"/>
        <end position="451"/>
    </location>
</feature>
<evidence type="ECO:0000259" key="13">
    <source>
        <dbReference type="Pfam" id="PF08496"/>
    </source>
</evidence>
<feature type="compositionally biased region" description="Basic and acidic residues" evidence="10">
    <location>
        <begin position="125"/>
        <end position="143"/>
    </location>
</feature>
<dbReference type="Gene3D" id="6.20.330.10">
    <property type="match status" value="1"/>
</dbReference>
<evidence type="ECO:0000256" key="3">
    <source>
        <dbReference type="ARBA" id="ARBA00022475"/>
    </source>
</evidence>
<feature type="compositionally biased region" description="Basic and acidic residues" evidence="10">
    <location>
        <begin position="217"/>
        <end position="229"/>
    </location>
</feature>
<dbReference type="AlphaFoldDB" id="A0A7S3VF19"/>
<protein>
    <recommendedName>
        <fullName evidence="15">Peptidase S49 domain-containing protein</fullName>
    </recommendedName>
</protein>
<evidence type="ECO:0000259" key="12">
    <source>
        <dbReference type="Pfam" id="PF01343"/>
    </source>
</evidence>
<comment type="similarity">
    <text evidence="2">Belongs to the peptidase S49 family.</text>
</comment>
<evidence type="ECO:0000256" key="9">
    <source>
        <dbReference type="ARBA" id="ARBA00023136"/>
    </source>
</evidence>
<keyword evidence="5" id="KW-0812">Transmembrane</keyword>
<keyword evidence="3" id="KW-1003">Cell membrane</keyword>
<comment type="subcellular location">
    <subcellularLocation>
        <location evidence="1">Cell membrane</location>
    </subcellularLocation>
</comment>
<feature type="compositionally biased region" description="Acidic residues" evidence="10">
    <location>
        <begin position="283"/>
        <end position="301"/>
    </location>
</feature>
<feature type="compositionally biased region" description="Low complexity" evidence="10">
    <location>
        <begin position="647"/>
        <end position="656"/>
    </location>
</feature>
<evidence type="ECO:0000256" key="7">
    <source>
        <dbReference type="ARBA" id="ARBA00022825"/>
    </source>
</evidence>
<dbReference type="EMBL" id="HBIO01026148">
    <property type="protein sequence ID" value="CAE0475224.1"/>
    <property type="molecule type" value="Transcribed_RNA"/>
</dbReference>
<reference evidence="14" key="1">
    <citation type="submission" date="2021-01" db="EMBL/GenBank/DDBJ databases">
        <authorList>
            <person name="Corre E."/>
            <person name="Pelletier E."/>
            <person name="Niang G."/>
            <person name="Scheremetjew M."/>
            <person name="Finn R."/>
            <person name="Kale V."/>
            <person name="Holt S."/>
            <person name="Cochrane G."/>
            <person name="Meng A."/>
            <person name="Brown T."/>
            <person name="Cohen L."/>
        </authorList>
    </citation>
    <scope>NUCLEOTIDE SEQUENCE</scope>
    <source>
        <strain evidence="14">MM31A-1</strain>
    </source>
</reference>
<feature type="region of interest" description="Disordered" evidence="10">
    <location>
        <begin position="254"/>
        <end position="301"/>
    </location>
</feature>
<dbReference type="GO" id="GO:0005886">
    <property type="term" value="C:plasma membrane"/>
    <property type="evidence" value="ECO:0007669"/>
    <property type="project" value="UniProtKB-SubCell"/>
</dbReference>
<keyword evidence="11" id="KW-0732">Signal</keyword>
<dbReference type="SUPFAM" id="SSF52096">
    <property type="entry name" value="ClpP/crotonase"/>
    <property type="match status" value="1"/>
</dbReference>
<feature type="compositionally biased region" description="Polar residues" evidence="10">
    <location>
        <begin position="176"/>
        <end position="204"/>
    </location>
</feature>
<dbReference type="PANTHER" id="PTHR42987:SF4">
    <property type="entry name" value="PROTEASE SOHB-RELATED"/>
    <property type="match status" value="1"/>
</dbReference>
<feature type="domain" description="Peptidase S49" evidence="12">
    <location>
        <begin position="900"/>
        <end position="1047"/>
    </location>
</feature>
<feature type="signal peptide" evidence="11">
    <location>
        <begin position="1"/>
        <end position="20"/>
    </location>
</feature>
<feature type="compositionally biased region" description="Basic and acidic residues" evidence="10">
    <location>
        <begin position="582"/>
        <end position="593"/>
    </location>
</feature>
<proteinExistence type="inferred from homology"/>
<evidence type="ECO:0000256" key="8">
    <source>
        <dbReference type="ARBA" id="ARBA00022989"/>
    </source>
</evidence>
<evidence type="ECO:0000256" key="6">
    <source>
        <dbReference type="ARBA" id="ARBA00022801"/>
    </source>
</evidence>
<feature type="region of interest" description="Disordered" evidence="10">
    <location>
        <begin position="323"/>
        <end position="679"/>
    </location>
</feature>
<dbReference type="InterPro" id="IPR047272">
    <property type="entry name" value="S49_SppA_C"/>
</dbReference>
<dbReference type="PANTHER" id="PTHR42987">
    <property type="entry name" value="PEPTIDASE S49"/>
    <property type="match status" value="1"/>
</dbReference>
<feature type="compositionally biased region" description="Basic and acidic residues" evidence="10">
    <location>
        <begin position="395"/>
        <end position="423"/>
    </location>
</feature>
<feature type="compositionally biased region" description="Acidic residues" evidence="10">
    <location>
        <begin position="256"/>
        <end position="274"/>
    </location>
</feature>
<evidence type="ECO:0000256" key="2">
    <source>
        <dbReference type="ARBA" id="ARBA00008683"/>
    </source>
</evidence>
<feature type="compositionally biased region" description="Basic and acidic residues" evidence="10">
    <location>
        <begin position="330"/>
        <end position="339"/>
    </location>
</feature>
<dbReference type="InterPro" id="IPR013703">
    <property type="entry name" value="Peptidase_S49_N_proteobac"/>
</dbReference>
<sequence>MKISVGTATGLALFALEASAKVPGSGSSSAFGDFDGRNININTNINAAPGNISHEDEIFKTLRNSHSSGLVTVTELRGGSSTSKDIGDETTNSPVSVADNDNDVDVSGGEVGQSKKRGLFRRNMKKMEVTDSKEDNENEKEVEPNLEEEGNEASEDKAPSTKRFTFFKSKLVPDASTGTIVESTGENDSSITADENTNSDTMQSAIEDEDSISSEGDAPHKNEIETEVKSEKKVGFFNRRKKIAAEVVEDQTSVLDEVEEASTPIETDDDDNFDNEIAVKNEDEPDKIDEAKDNDDDDDDMEEVICNVQEFIGEGRGKAPKKRFGFLKRSNSEEVKKSQDFIQAEEPDALVKNSQDTEVTKSESVVNENTVTPDNISGVGGEDLPTLQEPDDSEKEVTADIPDKEKESTSEKGVIDNVDEKESNNSSFAQYLDTADNSSDGESQSKGTTTKASKEMKKVGSGIFSFGRKRKSSASSSVITPDVSKKDASNGNIDSVIEADSTLQEKQGSIPETEVDSQAIDNEILDSKENVEDSVLTNEDNGDGMDDELKKESFDTVSDDSSIKDVDDQSQGADDEIMDGQQDTKESKDAVNDKKKKKQNTAGQFRFRRSIRNAVPWMKDNNESSNNAKPSDNSNTDSDENQKKKQQPLQQQQQPMQPMPFGGPLPANGSPFDPMGPSPPIILTLPSAISPRQRYPQGMPMRPQSQTDATIAGLVTSLLPLLSRLAILTFLSTFSLFGHGESQIYVPNPSQHFMFERLNDRYERDSLAMQKALTHPPHKVYKRRWSMVLNGRKGALKKQFAQMEKAIDAVGQEERSTIPSPLYSRTVIVLDFQTMKGDMQDIVKELSDAVTFILSQYHNKGTRLEMGKDLEVIICMESPGGAVQDFGLAADQLIRLKEAAKQKDLTLTVCVDKIAASGGYLMACHATPGQLMAAPFAVIGSIGVLRETMNIHDLLKKGFVRPLLLTAGHAKAPLTSTSEVTEEKLAIVQKDLEKVHDAFRASVKDARGDAITGEFDDVTNGNIFLGKDAADKGLVDHLKTSDEYIAERVQAGDRVLRLHKYDRNRMGHLRLSPLDLLLLKTTDGTLGKMFGNMMQTAIRIGPQLMKVGGMMGAIKLADENYQASSKRRRLQDDI</sequence>
<evidence type="ECO:0000313" key="14">
    <source>
        <dbReference type="EMBL" id="CAE0475224.1"/>
    </source>
</evidence>
<evidence type="ECO:0000256" key="4">
    <source>
        <dbReference type="ARBA" id="ARBA00022670"/>
    </source>
</evidence>
<dbReference type="GO" id="GO:0006508">
    <property type="term" value="P:proteolysis"/>
    <property type="evidence" value="ECO:0007669"/>
    <property type="project" value="UniProtKB-KW"/>
</dbReference>
<dbReference type="GO" id="GO:0004252">
    <property type="term" value="F:serine-type endopeptidase activity"/>
    <property type="evidence" value="ECO:0007669"/>
    <property type="project" value="InterPro"/>
</dbReference>
<evidence type="ECO:0008006" key="15">
    <source>
        <dbReference type="Google" id="ProtNLM"/>
    </source>
</evidence>
<feature type="compositionally biased region" description="Basic residues" evidence="10">
    <location>
        <begin position="114"/>
        <end position="124"/>
    </location>
</feature>